<evidence type="ECO:0000313" key="2">
    <source>
        <dbReference type="EMBL" id="QDA59010.1"/>
    </source>
</evidence>
<dbReference type="Pfam" id="PF08867">
    <property type="entry name" value="FRG"/>
    <property type="match status" value="1"/>
</dbReference>
<dbReference type="SMART" id="SM00901">
    <property type="entry name" value="FRG"/>
    <property type="match status" value="1"/>
</dbReference>
<name>A0A5B7ZVJ3_9BACT</name>
<dbReference type="KEGG" id="hyj:FHG12_02340"/>
<sequence>MNTVQITSFQHLLTIFGDCGCGHHVFRGVADPDYLLVPSAGRRPVEHREQEKETLHAFKLRTVSKIVHQPASDWEWLAVAQHHGLPTRLLDWTTSPLVAAYFATQPQLNGSGQLQPCCTRGGAIYVAHFCEYLDPAEEPDPFVYGEHGFFFPPHLAPRITGQGGLFSIQPDPSQPFEVGFEDEDGSQLYISKLVFSQDTATQIQQQLFRLGIRQDMLFPDLDGIATSIRIQAELASFHERRQCSMLV</sequence>
<dbReference type="InterPro" id="IPR014966">
    <property type="entry name" value="FRG-dom"/>
</dbReference>
<dbReference type="EMBL" id="CP040896">
    <property type="protein sequence ID" value="QDA59010.1"/>
    <property type="molecule type" value="Genomic_DNA"/>
</dbReference>
<protein>
    <submittedName>
        <fullName evidence="2">FRG domain-containing protein</fullName>
    </submittedName>
</protein>
<proteinExistence type="predicted"/>
<evidence type="ECO:0000313" key="3">
    <source>
        <dbReference type="Proteomes" id="UP000305398"/>
    </source>
</evidence>
<evidence type="ECO:0000259" key="1">
    <source>
        <dbReference type="SMART" id="SM00901"/>
    </source>
</evidence>
<feature type="domain" description="FRG" evidence="1">
    <location>
        <begin position="20"/>
        <end position="125"/>
    </location>
</feature>
<accession>A0A5B7ZVJ3</accession>
<keyword evidence="3" id="KW-1185">Reference proteome</keyword>
<dbReference type="Proteomes" id="UP000305398">
    <property type="component" value="Chromosome"/>
</dbReference>
<reference evidence="2 3" key="1">
    <citation type="submission" date="2019-06" db="EMBL/GenBank/DDBJ databases">
        <authorList>
            <person name="Srinivasan S."/>
        </authorList>
    </citation>
    <scope>NUCLEOTIDE SEQUENCE [LARGE SCALE GENOMIC DNA]</scope>
    <source>
        <strain evidence="2 3">17J68-5</strain>
    </source>
</reference>
<gene>
    <name evidence="2" type="ORF">FHG12_02340</name>
</gene>
<dbReference type="OrthoDB" id="9816036at2"/>
<dbReference type="AlphaFoldDB" id="A0A5B7ZVJ3"/>
<organism evidence="2 3">
    <name type="scientific">Hymenobacter jejuensis</name>
    <dbReference type="NCBI Taxonomy" id="2502781"/>
    <lineage>
        <taxon>Bacteria</taxon>
        <taxon>Pseudomonadati</taxon>
        <taxon>Bacteroidota</taxon>
        <taxon>Cytophagia</taxon>
        <taxon>Cytophagales</taxon>
        <taxon>Hymenobacteraceae</taxon>
        <taxon>Hymenobacter</taxon>
    </lineage>
</organism>